<dbReference type="KEGG" id="bpla:bpln_2g15420"/>
<dbReference type="EMBL" id="CP002581">
    <property type="protein sequence ID" value="AJK49534.1"/>
    <property type="molecule type" value="Genomic_DNA"/>
</dbReference>
<dbReference type="RefSeq" id="WP_042627964.1">
    <property type="nucleotide sequence ID" value="NZ_BSTO01000001.1"/>
</dbReference>
<protein>
    <submittedName>
        <fullName evidence="3">Uncharacterized protein</fullName>
    </submittedName>
</protein>
<dbReference type="Gene3D" id="3.10.129.10">
    <property type="entry name" value="Hotdog Thioesterase"/>
    <property type="match status" value="1"/>
</dbReference>
<dbReference type="InterPro" id="IPR050563">
    <property type="entry name" value="4-hydroxybenzoyl-CoA_TE"/>
</dbReference>
<dbReference type="PANTHER" id="PTHR31793:SF27">
    <property type="entry name" value="NOVEL THIOESTERASE SUPERFAMILY DOMAIN AND SAPOSIN A-TYPE DOMAIN CONTAINING PROTEIN (0610012H03RIK)"/>
    <property type="match status" value="1"/>
</dbReference>
<evidence type="ECO:0000313" key="3">
    <source>
        <dbReference type="EMBL" id="AJK49534.1"/>
    </source>
</evidence>
<evidence type="ECO:0000256" key="2">
    <source>
        <dbReference type="ARBA" id="ARBA00022801"/>
    </source>
</evidence>
<keyword evidence="2" id="KW-0378">Hydrolase</keyword>
<dbReference type="HOGENOM" id="CLU_101141_2_1_4"/>
<dbReference type="Pfam" id="PF13279">
    <property type="entry name" value="4HBT_2"/>
    <property type="match status" value="1"/>
</dbReference>
<dbReference type="KEGG" id="bgp:BGL_2c14670"/>
<evidence type="ECO:0000313" key="4">
    <source>
        <dbReference type="Proteomes" id="UP000031838"/>
    </source>
</evidence>
<organism evidence="3 4">
    <name type="scientific">Burkholderia plantarii</name>
    <dbReference type="NCBI Taxonomy" id="41899"/>
    <lineage>
        <taxon>Bacteria</taxon>
        <taxon>Pseudomonadati</taxon>
        <taxon>Pseudomonadota</taxon>
        <taxon>Betaproteobacteria</taxon>
        <taxon>Burkholderiales</taxon>
        <taxon>Burkholderiaceae</taxon>
        <taxon>Burkholderia</taxon>
    </lineage>
</organism>
<dbReference type="Proteomes" id="UP000031838">
    <property type="component" value="Chromosome 2"/>
</dbReference>
<dbReference type="SUPFAM" id="SSF54637">
    <property type="entry name" value="Thioesterase/thiol ester dehydrase-isomerase"/>
    <property type="match status" value="1"/>
</dbReference>
<dbReference type="CDD" id="cd00586">
    <property type="entry name" value="4HBT"/>
    <property type="match status" value="1"/>
</dbReference>
<dbReference type="OrthoDB" id="9799036at2"/>
<sequence length="143" mass="15769">MTSPTPDDFPIRGFDTIRYADTDRQGHVNNAVFATFLETGRVAILYGTHEPLADPDGEFVIANLSLEFRAELRWPGTVEIATRIASIGRASIQLEQCLFQDDTCAAFAQTVIVQIDSGTRRSKPLSDRARTRLASLQRSAPGE</sequence>
<dbReference type="GO" id="GO:0047617">
    <property type="term" value="F:fatty acyl-CoA hydrolase activity"/>
    <property type="evidence" value="ECO:0007669"/>
    <property type="project" value="TreeGrafter"/>
</dbReference>
<comment type="similarity">
    <text evidence="1">Belongs to the 4-hydroxybenzoyl-CoA thioesterase family.</text>
</comment>
<gene>
    <name evidence="3" type="ORF">BGL_2c14670</name>
</gene>
<dbReference type="InterPro" id="IPR029069">
    <property type="entry name" value="HotDog_dom_sf"/>
</dbReference>
<dbReference type="AlphaFoldDB" id="A0A0B6S537"/>
<reference evidence="3 4" key="2">
    <citation type="journal article" date="2016" name="Appl. Microbiol. Biotechnol.">
        <title>Mutations improving production and secretion of extracellular lipase by Burkholderia glumae PG1.</title>
        <authorList>
            <person name="Knapp A."/>
            <person name="Voget S."/>
            <person name="Gao R."/>
            <person name="Zaburannyi N."/>
            <person name="Krysciak D."/>
            <person name="Breuer M."/>
            <person name="Hauer B."/>
            <person name="Streit W.R."/>
            <person name="Muller R."/>
            <person name="Daniel R."/>
            <person name="Jaeger K.E."/>
        </authorList>
    </citation>
    <scope>NUCLEOTIDE SEQUENCE [LARGE SCALE GENOMIC DNA]</scope>
    <source>
        <strain evidence="3 4">PG1</strain>
    </source>
</reference>
<keyword evidence="4" id="KW-1185">Reference proteome</keyword>
<evidence type="ECO:0000256" key="1">
    <source>
        <dbReference type="ARBA" id="ARBA00005953"/>
    </source>
</evidence>
<proteinExistence type="inferred from homology"/>
<name>A0A0B6S537_BURPL</name>
<dbReference type="PANTHER" id="PTHR31793">
    <property type="entry name" value="4-HYDROXYBENZOYL-COA THIOESTERASE FAMILY MEMBER"/>
    <property type="match status" value="1"/>
</dbReference>
<reference evidence="4" key="1">
    <citation type="submission" date="2011-03" db="EMBL/GenBank/DDBJ databases">
        <authorList>
            <person name="Voget S."/>
            <person name="Streit W.R."/>
            <person name="Jaeger K.E."/>
            <person name="Daniel R."/>
        </authorList>
    </citation>
    <scope>NUCLEOTIDE SEQUENCE [LARGE SCALE GENOMIC DNA]</scope>
    <source>
        <strain evidence="4">PG1</strain>
    </source>
</reference>
<accession>A0A0B6S537</accession>